<dbReference type="RefSeq" id="WP_184837257.1">
    <property type="nucleotide sequence ID" value="NZ_JACHMN010000002.1"/>
</dbReference>
<proteinExistence type="predicted"/>
<sequence length="276" mass="28307">MASNLECVGLAVPDREKFAELVESAIAAAEPVGTVDGVSVVRWTDPSGARLMIATVGRKVVDFLPTFAGTPGARLDGLRAANDEVATADVVDGSGELMTKLAVELEQRTFLAKARGPVSGEASIVALGVQVGVYASEEAFAASDDSLLSPGGSDREPPPHAVSSGMPWPPRMASESFISYGMFGSPDQAQAHARLNGTVLGASLRTVTATGQSFIVARVRTAGFEADLCMPAVAGAGVPEAGNVIGGEVFLAASMPSVVGPSGPTGKRSWLPWRRG</sequence>
<comment type="caution">
    <text evidence="2">The sequence shown here is derived from an EMBL/GenBank/DDBJ whole genome shotgun (WGS) entry which is preliminary data.</text>
</comment>
<gene>
    <name evidence="2" type="ORF">F4553_003493</name>
</gene>
<reference evidence="2 3" key="1">
    <citation type="submission" date="2020-08" db="EMBL/GenBank/DDBJ databases">
        <title>Sequencing the genomes of 1000 actinobacteria strains.</title>
        <authorList>
            <person name="Klenk H.-P."/>
        </authorList>
    </citation>
    <scope>NUCLEOTIDE SEQUENCE [LARGE SCALE GENOMIC DNA]</scope>
    <source>
        <strain evidence="2 3">DSM 45362</strain>
    </source>
</reference>
<dbReference type="Proteomes" id="UP000587527">
    <property type="component" value="Unassembled WGS sequence"/>
</dbReference>
<feature type="region of interest" description="Disordered" evidence="1">
    <location>
        <begin position="145"/>
        <end position="168"/>
    </location>
</feature>
<evidence type="ECO:0000313" key="2">
    <source>
        <dbReference type="EMBL" id="MBB5870114.1"/>
    </source>
</evidence>
<evidence type="ECO:0000313" key="3">
    <source>
        <dbReference type="Proteomes" id="UP000587527"/>
    </source>
</evidence>
<name>A0A841BPB6_9ACTN</name>
<keyword evidence="3" id="KW-1185">Reference proteome</keyword>
<dbReference type="EMBL" id="JACHMN010000002">
    <property type="protein sequence ID" value="MBB5870114.1"/>
    <property type="molecule type" value="Genomic_DNA"/>
</dbReference>
<organism evidence="2 3">
    <name type="scientific">Allocatelliglobosispora scoriae</name>
    <dbReference type="NCBI Taxonomy" id="643052"/>
    <lineage>
        <taxon>Bacteria</taxon>
        <taxon>Bacillati</taxon>
        <taxon>Actinomycetota</taxon>
        <taxon>Actinomycetes</taxon>
        <taxon>Micromonosporales</taxon>
        <taxon>Micromonosporaceae</taxon>
        <taxon>Allocatelliglobosispora</taxon>
    </lineage>
</organism>
<evidence type="ECO:0000256" key="1">
    <source>
        <dbReference type="SAM" id="MobiDB-lite"/>
    </source>
</evidence>
<protein>
    <submittedName>
        <fullName evidence="2">Uncharacterized protein</fullName>
    </submittedName>
</protein>
<dbReference type="AlphaFoldDB" id="A0A841BPB6"/>
<accession>A0A841BPB6</accession>